<evidence type="ECO:0000313" key="2">
    <source>
        <dbReference type="EMBL" id="CAH0368222.1"/>
    </source>
</evidence>
<proteinExistence type="predicted"/>
<dbReference type="EMBL" id="CAKKNE010000002">
    <property type="protein sequence ID" value="CAH0368222.1"/>
    <property type="molecule type" value="Genomic_DNA"/>
</dbReference>
<evidence type="ECO:0000313" key="3">
    <source>
        <dbReference type="Proteomes" id="UP000789595"/>
    </source>
</evidence>
<comment type="caution">
    <text evidence="2">The sequence shown here is derived from an EMBL/GenBank/DDBJ whole genome shotgun (WGS) entry which is preliminary data.</text>
</comment>
<feature type="non-terminal residue" evidence="2">
    <location>
        <position position="1"/>
    </location>
</feature>
<gene>
    <name evidence="2" type="ORF">PECAL_2P12800</name>
</gene>
<protein>
    <submittedName>
        <fullName evidence="2">Uncharacterized protein</fullName>
    </submittedName>
</protein>
<dbReference type="AlphaFoldDB" id="A0A8J2SJR7"/>
<name>A0A8J2SJR7_9STRA</name>
<accession>A0A8J2SJR7</accession>
<dbReference type="Proteomes" id="UP000789595">
    <property type="component" value="Unassembled WGS sequence"/>
</dbReference>
<evidence type="ECO:0000256" key="1">
    <source>
        <dbReference type="SAM" id="MobiDB-lite"/>
    </source>
</evidence>
<sequence length="249" mass="27326">ARRAQVRCRHLRASPLLRAKSAASRAEGCRAAMARYYGAALAALAVAGAQDVSRECKMKCNEALGNLPQALDCRDWRMMLPRPKVGKACTQAYDDAAFAVCTARCEGREPPRKEALTGNFCREYTAKTPKPTMGKSCRSGYAKGFDKGLLIDVGRSAPEPAKPEPKRAPEPEPEPEPEKREAPPSPEPASTEPKLLVSLPVTVDDQEIYLQVFEGEDHMKKIEAFCMQYMADSSSSCVTQLTPHVEKKL</sequence>
<dbReference type="OrthoDB" id="10658681at2759"/>
<organism evidence="2 3">
    <name type="scientific">Pelagomonas calceolata</name>
    <dbReference type="NCBI Taxonomy" id="35677"/>
    <lineage>
        <taxon>Eukaryota</taxon>
        <taxon>Sar</taxon>
        <taxon>Stramenopiles</taxon>
        <taxon>Ochrophyta</taxon>
        <taxon>Pelagophyceae</taxon>
        <taxon>Pelagomonadales</taxon>
        <taxon>Pelagomonadaceae</taxon>
        <taxon>Pelagomonas</taxon>
    </lineage>
</organism>
<feature type="region of interest" description="Disordered" evidence="1">
    <location>
        <begin position="152"/>
        <end position="194"/>
    </location>
</feature>
<reference evidence="2" key="1">
    <citation type="submission" date="2021-11" db="EMBL/GenBank/DDBJ databases">
        <authorList>
            <consortium name="Genoscope - CEA"/>
            <person name="William W."/>
        </authorList>
    </citation>
    <scope>NUCLEOTIDE SEQUENCE</scope>
</reference>
<feature type="compositionally biased region" description="Basic and acidic residues" evidence="1">
    <location>
        <begin position="161"/>
        <end position="182"/>
    </location>
</feature>
<keyword evidence="3" id="KW-1185">Reference proteome</keyword>